<comment type="caution">
    <text evidence="2">The sequence shown here is derived from an EMBL/GenBank/DDBJ whole genome shotgun (WGS) entry which is preliminary data.</text>
</comment>
<dbReference type="Proteomes" id="UP001500842">
    <property type="component" value="Unassembled WGS sequence"/>
</dbReference>
<feature type="transmembrane region" description="Helical" evidence="1">
    <location>
        <begin position="194"/>
        <end position="218"/>
    </location>
</feature>
<sequence>MSRSPSTAGWPLLLRLALCQDRILAPVAVGVLVLMSVASAAATPGLYADQADRVRAAEAINASPAIVALYGPVLDVTSEGELAMTKMTVLYAVFVAVLFVVVVRRHTRVEEETGRTELVGGTAVGRHAPLVATAVEAVALAVALGALTAAGNTVSGLDPVGSLAFGAVWAGTALVAAGIAAVTAQLSASARTCAAYAAGAVGVLFVLRAAGDTGPGWLSWLSPLGWNTRVRAYGDQRWWLLACYVALAALLLAVAAVLRSRRDLGAGLVAARPGPRTGSPRLADAFALAVKVHGTTLVLWSLAAGGLGIVFGMIAPGIGDLLDSEVAQSIIDELGGALAAAILSVVAVVLTYFAVTVVSHAGRDEEDGRAELVLATATSRGGWFAASATLALVGTAWLLAVTGVGLWIGYVAADGPGIGNLLLAALAWVPAAWAVGALAVLSLAAGLRWALLVWAWPAAFLTLSLLGDLLELPGWLTGLSPYSHVPSLPAHAWSWGSAGGLSAVTAVLLAVAWWRFRERDIG</sequence>
<feature type="transmembrane region" description="Helical" evidence="1">
    <location>
        <begin position="238"/>
        <end position="258"/>
    </location>
</feature>
<keyword evidence="3" id="KW-1185">Reference proteome</keyword>
<dbReference type="EMBL" id="BAAAOR010000030">
    <property type="protein sequence ID" value="GAA1536031.1"/>
    <property type="molecule type" value="Genomic_DNA"/>
</dbReference>
<keyword evidence="1" id="KW-0812">Transmembrane</keyword>
<feature type="transmembrane region" description="Helical" evidence="1">
    <location>
        <begin position="297"/>
        <end position="318"/>
    </location>
</feature>
<keyword evidence="1" id="KW-0472">Membrane</keyword>
<evidence type="ECO:0000256" key="1">
    <source>
        <dbReference type="SAM" id="Phobius"/>
    </source>
</evidence>
<feature type="transmembrane region" description="Helical" evidence="1">
    <location>
        <begin position="421"/>
        <end position="444"/>
    </location>
</feature>
<evidence type="ECO:0000313" key="2">
    <source>
        <dbReference type="EMBL" id="GAA1536031.1"/>
    </source>
</evidence>
<feature type="transmembrane region" description="Helical" evidence="1">
    <location>
        <begin position="338"/>
        <end position="362"/>
    </location>
</feature>
<organism evidence="2 3">
    <name type="scientific">Nocardioides humi</name>
    <dbReference type="NCBI Taxonomy" id="449461"/>
    <lineage>
        <taxon>Bacteria</taxon>
        <taxon>Bacillati</taxon>
        <taxon>Actinomycetota</taxon>
        <taxon>Actinomycetes</taxon>
        <taxon>Propionibacteriales</taxon>
        <taxon>Nocardioidaceae</taxon>
        <taxon>Nocardioides</taxon>
    </lineage>
</organism>
<feature type="transmembrane region" description="Helical" evidence="1">
    <location>
        <begin position="29"/>
        <end position="47"/>
    </location>
</feature>
<reference evidence="2 3" key="1">
    <citation type="journal article" date="2019" name="Int. J. Syst. Evol. Microbiol.">
        <title>The Global Catalogue of Microorganisms (GCM) 10K type strain sequencing project: providing services to taxonomists for standard genome sequencing and annotation.</title>
        <authorList>
            <consortium name="The Broad Institute Genomics Platform"/>
            <consortium name="The Broad Institute Genome Sequencing Center for Infectious Disease"/>
            <person name="Wu L."/>
            <person name="Ma J."/>
        </authorList>
    </citation>
    <scope>NUCLEOTIDE SEQUENCE [LARGE SCALE GENOMIC DNA]</scope>
    <source>
        <strain evidence="2 3">JCM 14942</strain>
    </source>
</reference>
<keyword evidence="1" id="KW-1133">Transmembrane helix</keyword>
<feature type="transmembrane region" description="Helical" evidence="1">
    <location>
        <begin position="492"/>
        <end position="514"/>
    </location>
</feature>
<proteinExistence type="predicted"/>
<feature type="transmembrane region" description="Helical" evidence="1">
    <location>
        <begin position="89"/>
        <end position="107"/>
    </location>
</feature>
<name>A0ABN2BA73_9ACTN</name>
<accession>A0ABN2BA73</accession>
<feature type="transmembrane region" description="Helical" evidence="1">
    <location>
        <begin position="451"/>
        <end position="472"/>
    </location>
</feature>
<protein>
    <submittedName>
        <fullName evidence="2">Multidrug efflux ABC transporter permease</fullName>
    </submittedName>
</protein>
<feature type="transmembrane region" description="Helical" evidence="1">
    <location>
        <begin position="383"/>
        <end position="409"/>
    </location>
</feature>
<feature type="transmembrane region" description="Helical" evidence="1">
    <location>
        <begin position="162"/>
        <end position="182"/>
    </location>
</feature>
<evidence type="ECO:0000313" key="3">
    <source>
        <dbReference type="Proteomes" id="UP001500842"/>
    </source>
</evidence>
<dbReference type="RefSeq" id="WP_141007551.1">
    <property type="nucleotide sequence ID" value="NZ_BAAAOR010000030.1"/>
</dbReference>
<gene>
    <name evidence="2" type="ORF">GCM10009788_43550</name>
</gene>
<feature type="transmembrane region" description="Helical" evidence="1">
    <location>
        <begin position="128"/>
        <end position="150"/>
    </location>
</feature>